<feature type="compositionally biased region" description="Acidic residues" evidence="1">
    <location>
        <begin position="75"/>
        <end position="94"/>
    </location>
</feature>
<protein>
    <submittedName>
        <fullName evidence="2">Uncharacterized protein</fullName>
    </submittedName>
</protein>
<sequence length="141" mass="15542">MKRLGMYQVYDPTLEIIMHTMDSPRDQSSSSKVITAVNASDLSEDISQIKSCSQESPPHDGDSQARKENGTEKPEVEDEDGSDFDDEDDDDGEDIPTALPLIPASLWTQNNIVEFKKEILTTQRECCISISSLACATLAKS</sequence>
<dbReference type="OrthoDB" id="5839451at2759"/>
<dbReference type="EMBL" id="CAAALY010015004">
    <property type="protein sequence ID" value="VEL12521.1"/>
    <property type="molecule type" value="Genomic_DNA"/>
</dbReference>
<proteinExistence type="predicted"/>
<comment type="caution">
    <text evidence="2">The sequence shown here is derived from an EMBL/GenBank/DDBJ whole genome shotgun (WGS) entry which is preliminary data.</text>
</comment>
<feature type="compositionally biased region" description="Polar residues" evidence="1">
    <location>
        <begin position="45"/>
        <end position="56"/>
    </location>
</feature>
<evidence type="ECO:0000313" key="3">
    <source>
        <dbReference type="Proteomes" id="UP000784294"/>
    </source>
</evidence>
<dbReference type="AlphaFoldDB" id="A0A448WID8"/>
<dbReference type="Proteomes" id="UP000784294">
    <property type="component" value="Unassembled WGS sequence"/>
</dbReference>
<name>A0A448WID8_9PLAT</name>
<feature type="compositionally biased region" description="Basic and acidic residues" evidence="1">
    <location>
        <begin position="57"/>
        <end position="74"/>
    </location>
</feature>
<accession>A0A448WID8</accession>
<feature type="region of interest" description="Disordered" evidence="1">
    <location>
        <begin position="45"/>
        <end position="100"/>
    </location>
</feature>
<evidence type="ECO:0000313" key="2">
    <source>
        <dbReference type="EMBL" id="VEL12521.1"/>
    </source>
</evidence>
<keyword evidence="3" id="KW-1185">Reference proteome</keyword>
<evidence type="ECO:0000256" key="1">
    <source>
        <dbReference type="SAM" id="MobiDB-lite"/>
    </source>
</evidence>
<reference evidence="2" key="1">
    <citation type="submission" date="2018-11" db="EMBL/GenBank/DDBJ databases">
        <authorList>
            <consortium name="Pathogen Informatics"/>
        </authorList>
    </citation>
    <scope>NUCLEOTIDE SEQUENCE</scope>
</reference>
<gene>
    <name evidence="2" type="ORF">PXEA_LOCUS5961</name>
</gene>
<organism evidence="2 3">
    <name type="scientific">Protopolystoma xenopodis</name>
    <dbReference type="NCBI Taxonomy" id="117903"/>
    <lineage>
        <taxon>Eukaryota</taxon>
        <taxon>Metazoa</taxon>
        <taxon>Spiralia</taxon>
        <taxon>Lophotrochozoa</taxon>
        <taxon>Platyhelminthes</taxon>
        <taxon>Monogenea</taxon>
        <taxon>Polyopisthocotylea</taxon>
        <taxon>Polystomatidea</taxon>
        <taxon>Polystomatidae</taxon>
        <taxon>Protopolystoma</taxon>
    </lineage>
</organism>